<dbReference type="InterPro" id="IPR032675">
    <property type="entry name" value="LRR_dom_sf"/>
</dbReference>
<dbReference type="Pfam" id="PF24048">
    <property type="entry name" value="LRR_NXF1-5"/>
    <property type="match status" value="1"/>
</dbReference>
<feature type="compositionally biased region" description="Low complexity" evidence="9">
    <location>
        <begin position="1"/>
        <end position="10"/>
    </location>
</feature>
<keyword evidence="8" id="KW-0539">Nucleus</keyword>
<feature type="domain" description="TAP-C" evidence="11">
    <location>
        <begin position="604"/>
        <end position="659"/>
    </location>
</feature>
<dbReference type="FunFam" id="3.10.450.50:FF:000004">
    <property type="entry name" value="Nuclear RNA export factor 1"/>
    <property type="match status" value="1"/>
</dbReference>
<dbReference type="AlphaFoldDB" id="A0A182NMU6"/>
<feature type="compositionally biased region" description="Basic and acidic residues" evidence="9">
    <location>
        <begin position="31"/>
        <end position="60"/>
    </location>
</feature>
<evidence type="ECO:0000256" key="2">
    <source>
        <dbReference type="ARBA" id="ARBA00009285"/>
    </source>
</evidence>
<dbReference type="SMART" id="SM00804">
    <property type="entry name" value="TAP_C"/>
    <property type="match status" value="1"/>
</dbReference>
<dbReference type="InterPro" id="IPR035979">
    <property type="entry name" value="RBD_domain_sf"/>
</dbReference>
<evidence type="ECO:0000256" key="3">
    <source>
        <dbReference type="ARBA" id="ARBA00022448"/>
    </source>
</evidence>
<protein>
    <recommendedName>
        <fullName evidence="14">NTF2 domain-containing protein</fullName>
    </recommendedName>
</protein>
<feature type="domain" description="NTF2" evidence="10">
    <location>
        <begin position="408"/>
        <end position="557"/>
    </location>
</feature>
<dbReference type="PROSITE" id="PS51281">
    <property type="entry name" value="TAP_C"/>
    <property type="match status" value="1"/>
</dbReference>
<dbReference type="FunFam" id="1.10.8.10:FF:000018">
    <property type="entry name" value="Nuclear RNA export factor 1"/>
    <property type="match status" value="1"/>
</dbReference>
<dbReference type="Pfam" id="PF03943">
    <property type="entry name" value="TAP_C"/>
    <property type="match status" value="1"/>
</dbReference>
<evidence type="ECO:0000313" key="13">
    <source>
        <dbReference type="Proteomes" id="UP000075884"/>
    </source>
</evidence>
<evidence type="ECO:0008006" key="14">
    <source>
        <dbReference type="Google" id="ProtNLM"/>
    </source>
</evidence>
<comment type="subcellular location">
    <subcellularLocation>
        <location evidence="1">Nucleus</location>
        <location evidence="1">Nucleoplasm</location>
    </subcellularLocation>
</comment>
<dbReference type="InterPro" id="IPR030217">
    <property type="entry name" value="NXF_fam"/>
</dbReference>
<keyword evidence="6" id="KW-0509">mRNA transport</keyword>
<keyword evidence="7" id="KW-0694">RNA-binding</keyword>
<dbReference type="GO" id="GO:0005635">
    <property type="term" value="C:nuclear envelope"/>
    <property type="evidence" value="ECO:0007669"/>
    <property type="project" value="UniProtKB-ARBA"/>
</dbReference>
<evidence type="ECO:0000259" key="10">
    <source>
        <dbReference type="PROSITE" id="PS50177"/>
    </source>
</evidence>
<dbReference type="SUPFAM" id="SSF54427">
    <property type="entry name" value="NTF2-like"/>
    <property type="match status" value="1"/>
</dbReference>
<sequence>MPRNVRNGNFRGRGGRNYGGDRQFYDNSSKYVEHDDRSDRGGEWSNDNRNKNDRNMTDVKRRVSFKAFSGGRGKGRITEHQIRAHINEDDEAMGGDTFDGGDLRVRMNNNRKFQRHKRSGSPIPRGVSNSGSNMRKKLVPSNTTWFEVKIPYGHKYERDFVLRSIQQAISPQTFNPLYYKATESAAIFFVEDFKTAEAIQKLDRTIDTPDGRRMIVLVRNNHPSSPVNEQLKARMKQAMVKRYNPQTKGLNLEKFHADPDLSDIFCALFRPPIILAAIDIIAEHIPEIEALNLNDNKLYMLDHLKMMATKMPNLRVLYLARNRIPYVNTLDSLKGLKLVELNLEDNPLRQRYDDNTLYVSEVRKRFPKIIKLDNIDLPPPISFDVPEDDMKLPVAKASFLCDNGGADFVRQFLEQYFAIYDSDNRQPLLEAYHEHAMFSLTANTYQQSNQQKLGAYMSGNRNLKHKTDLDSRCRSLKHGRLQVVSYLSTLPPTKHDLQTFAVDLTLFTPHMILMTVTGVFKERKENINAELVRSFQRSLVIVPSAGGFCIRNETVHVTSATRLQENNCFKPLTGLGAAASVSTAAAAPSGTVPPVGSTNLPDDNTKLQMIQALAVQTNMNAEWSKRCLEETNWDYQRAEFAFSELHKQNRIPPEAFIKH</sequence>
<dbReference type="Gene3D" id="3.80.10.10">
    <property type="entry name" value="Ribonuclease Inhibitor"/>
    <property type="match status" value="1"/>
</dbReference>
<organism evidence="12 13">
    <name type="scientific">Anopheles dirus</name>
    <dbReference type="NCBI Taxonomy" id="7168"/>
    <lineage>
        <taxon>Eukaryota</taxon>
        <taxon>Metazoa</taxon>
        <taxon>Ecdysozoa</taxon>
        <taxon>Arthropoda</taxon>
        <taxon>Hexapoda</taxon>
        <taxon>Insecta</taxon>
        <taxon>Pterygota</taxon>
        <taxon>Neoptera</taxon>
        <taxon>Endopterygota</taxon>
        <taxon>Diptera</taxon>
        <taxon>Nematocera</taxon>
        <taxon>Culicoidea</taxon>
        <taxon>Culicidae</taxon>
        <taxon>Anophelinae</taxon>
        <taxon>Anopheles</taxon>
    </lineage>
</organism>
<dbReference type="GO" id="GO:0005654">
    <property type="term" value="C:nucleoplasm"/>
    <property type="evidence" value="ECO:0007669"/>
    <property type="project" value="UniProtKB-SubCell"/>
</dbReference>
<keyword evidence="4" id="KW-0433">Leucine-rich repeat</keyword>
<dbReference type="InterPro" id="IPR009060">
    <property type="entry name" value="UBA-like_sf"/>
</dbReference>
<dbReference type="GO" id="GO:0005737">
    <property type="term" value="C:cytoplasm"/>
    <property type="evidence" value="ECO:0007669"/>
    <property type="project" value="InterPro"/>
</dbReference>
<dbReference type="InterPro" id="IPR018222">
    <property type="entry name" value="Nuclear_transport_factor_2_euk"/>
</dbReference>
<dbReference type="EnsemblMetazoa" id="ADIR008981-RA">
    <property type="protein sequence ID" value="ADIR008981-PA"/>
    <property type="gene ID" value="ADIR008981"/>
</dbReference>
<dbReference type="InterPro" id="IPR005637">
    <property type="entry name" value="TAP_C_dom"/>
</dbReference>
<proteinExistence type="inferred from homology"/>
<evidence type="ECO:0000256" key="8">
    <source>
        <dbReference type="ARBA" id="ARBA00023242"/>
    </source>
</evidence>
<keyword evidence="3" id="KW-0813">Transport</keyword>
<name>A0A182NMU6_9DIPT</name>
<evidence type="ECO:0000256" key="7">
    <source>
        <dbReference type="ARBA" id="ARBA00022884"/>
    </source>
</evidence>
<dbReference type="GO" id="GO:0016973">
    <property type="term" value="P:poly(A)+ mRNA export from nucleus"/>
    <property type="evidence" value="ECO:0007669"/>
    <property type="project" value="TreeGrafter"/>
</dbReference>
<dbReference type="Pfam" id="PF09162">
    <property type="entry name" value="Tap-RNA_bind"/>
    <property type="match status" value="1"/>
</dbReference>
<evidence type="ECO:0000256" key="9">
    <source>
        <dbReference type="SAM" id="MobiDB-lite"/>
    </source>
</evidence>
<dbReference type="CDD" id="cd00780">
    <property type="entry name" value="NTF2"/>
    <property type="match status" value="1"/>
</dbReference>
<dbReference type="STRING" id="7168.A0A182NMU6"/>
<dbReference type="SUPFAM" id="SSF54928">
    <property type="entry name" value="RNA-binding domain, RBD"/>
    <property type="match status" value="1"/>
</dbReference>
<dbReference type="PANTHER" id="PTHR10662">
    <property type="entry name" value="NUCLEAR RNA EXPORT FACTOR"/>
    <property type="match status" value="1"/>
</dbReference>
<evidence type="ECO:0000256" key="5">
    <source>
        <dbReference type="ARBA" id="ARBA00022737"/>
    </source>
</evidence>
<comment type="similarity">
    <text evidence="2">Belongs to the NXF family.</text>
</comment>
<dbReference type="VEuPathDB" id="VectorBase:ADIR008981"/>
<dbReference type="PROSITE" id="PS51450">
    <property type="entry name" value="LRR"/>
    <property type="match status" value="1"/>
</dbReference>
<dbReference type="Gene3D" id="3.10.450.50">
    <property type="match status" value="1"/>
</dbReference>
<evidence type="ECO:0000313" key="12">
    <source>
        <dbReference type="EnsemblMetazoa" id="ADIR008981-PA"/>
    </source>
</evidence>
<evidence type="ECO:0000256" key="4">
    <source>
        <dbReference type="ARBA" id="ARBA00022614"/>
    </source>
</evidence>
<evidence type="ECO:0000259" key="11">
    <source>
        <dbReference type="PROSITE" id="PS51281"/>
    </source>
</evidence>
<accession>A0A182NMU6</accession>
<dbReference type="InterPro" id="IPR015245">
    <property type="entry name" value="Tap_RNA-bd"/>
</dbReference>
<reference evidence="12" key="2">
    <citation type="submission" date="2020-05" db="UniProtKB">
        <authorList>
            <consortium name="EnsemblMetazoa"/>
        </authorList>
    </citation>
    <scope>IDENTIFICATION</scope>
    <source>
        <strain evidence="12">WRAIR2</strain>
    </source>
</reference>
<dbReference type="InterPro" id="IPR001611">
    <property type="entry name" value="Leu-rich_rpt"/>
</dbReference>
<dbReference type="PROSITE" id="PS50177">
    <property type="entry name" value="NTF2_DOMAIN"/>
    <property type="match status" value="1"/>
</dbReference>
<dbReference type="CDD" id="cd14342">
    <property type="entry name" value="UBA_TAP-C"/>
    <property type="match status" value="1"/>
</dbReference>
<dbReference type="InterPro" id="IPR057125">
    <property type="entry name" value="NXF1/2/3/5-like_LRR"/>
</dbReference>
<dbReference type="InterPro" id="IPR032710">
    <property type="entry name" value="NTF2-like_dom_sf"/>
</dbReference>
<dbReference type="Gene3D" id="1.10.8.10">
    <property type="entry name" value="DNA helicase RuvA subunit, C-terminal domain"/>
    <property type="match status" value="1"/>
</dbReference>
<keyword evidence="13" id="KW-1185">Reference proteome</keyword>
<dbReference type="FunFam" id="3.80.10.10:FF:000384">
    <property type="entry name" value="Nuclear RNA export factor 1"/>
    <property type="match status" value="1"/>
</dbReference>
<evidence type="ECO:0000256" key="1">
    <source>
        <dbReference type="ARBA" id="ARBA00004642"/>
    </source>
</evidence>
<dbReference type="InterPro" id="IPR012677">
    <property type="entry name" value="Nucleotide-bd_a/b_plait_sf"/>
</dbReference>
<dbReference type="SUPFAM" id="SSF52058">
    <property type="entry name" value="L domain-like"/>
    <property type="match status" value="1"/>
</dbReference>
<feature type="region of interest" description="Disordered" evidence="9">
    <location>
        <begin position="1"/>
        <end position="60"/>
    </location>
</feature>
<reference evidence="13" key="1">
    <citation type="submission" date="2013-03" db="EMBL/GenBank/DDBJ databases">
        <title>The Genome Sequence of Anopheles dirus WRAIR2.</title>
        <authorList>
            <consortium name="The Broad Institute Genomics Platform"/>
            <person name="Neafsey D.E."/>
            <person name="Walton C."/>
            <person name="Walker B."/>
            <person name="Young S.K."/>
            <person name="Zeng Q."/>
            <person name="Gargeya S."/>
            <person name="Fitzgerald M."/>
            <person name="Haas B."/>
            <person name="Abouelleil A."/>
            <person name="Allen A.W."/>
            <person name="Alvarado L."/>
            <person name="Arachchi H.M."/>
            <person name="Berlin A.M."/>
            <person name="Chapman S.B."/>
            <person name="Gainer-Dewar J."/>
            <person name="Goldberg J."/>
            <person name="Griggs A."/>
            <person name="Gujja S."/>
            <person name="Hansen M."/>
            <person name="Howarth C."/>
            <person name="Imamovic A."/>
            <person name="Ireland A."/>
            <person name="Larimer J."/>
            <person name="McCowan C."/>
            <person name="Murphy C."/>
            <person name="Pearson M."/>
            <person name="Poon T.W."/>
            <person name="Priest M."/>
            <person name="Roberts A."/>
            <person name="Saif S."/>
            <person name="Shea T."/>
            <person name="Sisk P."/>
            <person name="Sykes S."/>
            <person name="Wortman J."/>
            <person name="Nusbaum C."/>
            <person name="Birren B."/>
        </authorList>
    </citation>
    <scope>NUCLEOTIDE SEQUENCE [LARGE SCALE GENOMIC DNA]</scope>
    <source>
        <strain evidence="13">WRAIR2</strain>
    </source>
</reference>
<keyword evidence="5" id="KW-0677">Repeat</keyword>
<dbReference type="GO" id="GO:0003723">
    <property type="term" value="F:RNA binding"/>
    <property type="evidence" value="ECO:0007669"/>
    <property type="project" value="UniProtKB-KW"/>
</dbReference>
<evidence type="ECO:0000256" key="6">
    <source>
        <dbReference type="ARBA" id="ARBA00022816"/>
    </source>
</evidence>
<dbReference type="PANTHER" id="PTHR10662:SF22">
    <property type="entry name" value="NUCLEAR RNA EXPORT FACTOR 1"/>
    <property type="match status" value="1"/>
</dbReference>
<dbReference type="Proteomes" id="UP000075884">
    <property type="component" value="Unassembled WGS sequence"/>
</dbReference>
<dbReference type="InterPro" id="IPR002075">
    <property type="entry name" value="NTF2_dom"/>
</dbReference>
<dbReference type="SUPFAM" id="SSF46934">
    <property type="entry name" value="UBA-like"/>
    <property type="match status" value="1"/>
</dbReference>
<dbReference type="Pfam" id="PF22602">
    <property type="entry name" value="NXF_NTF2"/>
    <property type="match status" value="1"/>
</dbReference>
<feature type="region of interest" description="Disordered" evidence="9">
    <location>
        <begin position="113"/>
        <end position="136"/>
    </location>
</feature>
<dbReference type="Gene3D" id="3.30.70.330">
    <property type="match status" value="1"/>
</dbReference>